<dbReference type="PANTHER" id="PTHR35803">
    <property type="entry name" value="GLUCAN 1,4-ALPHA-GLUCOSIDASE SUSB-RELATED"/>
    <property type="match status" value="1"/>
</dbReference>
<evidence type="ECO:0000313" key="10">
    <source>
        <dbReference type="EMBL" id="MBS2210684.1"/>
    </source>
</evidence>
<dbReference type="InterPro" id="IPR014718">
    <property type="entry name" value="GH-type_carb-bd"/>
</dbReference>
<dbReference type="InterPro" id="IPR052720">
    <property type="entry name" value="Glycosyl_hydrolase_97"/>
</dbReference>
<proteinExistence type="predicted"/>
<evidence type="ECO:0000313" key="11">
    <source>
        <dbReference type="Proteomes" id="UP000721861"/>
    </source>
</evidence>
<dbReference type="InterPro" id="IPR029483">
    <property type="entry name" value="GH97_C"/>
</dbReference>
<feature type="chain" id="PRO_5046739215" evidence="6">
    <location>
        <begin position="23"/>
        <end position="651"/>
    </location>
</feature>
<sequence length="651" mass="74092">MNLKNITLLLVFISTVITNSNAKENQVSSPDQNIKVTISIGEEIAYSVDYKGQKLIAPSAISMDLGFGDVLGHRPELMGSKTTTVNEVLKPVVKEKRSEVKNHYNELILSFRGDYQLAFRVFDDGMAYRWISKRKGDITVYNEEANFTFATNQMVYFPETKGFITAFQHTYKYLPLDSISSNRMCITPALVDVEKGPKVAITEADLRDYPGMFLTGNSNNTLKGKYAPYILKGDRLVKKEDIKRADYLARTTGTRSFPWRVVTIVDNDGDLLNTEIVYRLGAPSKIKDPSWIKSGKIAWDWYNANNIYNVDFRAGLNYDTYKYYIDFAADNGIEYVVLDEGWSNTYDIWELNEDMRMDDLTAYALEKEVGLILWVEWSTFDADMEALTDKFVEWGVVGIKMDFMNRDDQYMVRLYERVAETCARKQLMVDFHGAFKPTGIRRTYPNIMTYEGVAGLENCKWADYSDPEYDVTFPFIRMLAGPADYTPGAMNTAQKKNFKPIFNRPMGLGTRAHQLAMYVVFESPLQMLADSPTAYMKETECLAFLSEVPVEWDETVVLDAEVGEYIVIARKHGNDWYLAAMTDWTKRDVTIDLSELSTGTFTLEEYADGVNADRNGNDYKKTIRTISSDETIEVKMAPGGGWAAILRGSEN</sequence>
<feature type="domain" description="Glycosyl-hydrolase 97 N-terminal" evidence="8">
    <location>
        <begin position="27"/>
        <end position="283"/>
    </location>
</feature>
<reference evidence="10 11" key="1">
    <citation type="journal article" date="2014" name="Int. J. Syst. Evol. Microbiol.">
        <title>Carboxylicivirga gen. nov. in the family Marinilabiliaceae with two novel species, Carboxylicivirga mesophila sp. nov. and Carboxylicivirga taeanensis sp. nov., and reclassification of Cytophaga fermentans as Saccharicrinis fermentans gen. nov., comb. nov.</title>
        <authorList>
            <person name="Yang S.H."/>
            <person name="Seo H.S."/>
            <person name="Woo J.H."/>
            <person name="Oh H.M."/>
            <person name="Jang H."/>
            <person name="Lee J.H."/>
            <person name="Kim S.J."/>
            <person name="Kwon K.K."/>
        </authorList>
    </citation>
    <scope>NUCLEOTIDE SEQUENCE [LARGE SCALE GENOMIC DNA]</scope>
    <source>
        <strain evidence="10 11">JCM 18290</strain>
    </source>
</reference>
<comment type="caution">
    <text evidence="10">The sequence shown here is derived from an EMBL/GenBank/DDBJ whole genome shotgun (WGS) entry which is preliminary data.</text>
</comment>
<keyword evidence="5" id="KW-0326">Glycosidase</keyword>
<protein>
    <submittedName>
        <fullName evidence="10">Glycoside hydrolase family 97 protein</fullName>
    </submittedName>
</protein>
<evidence type="ECO:0000259" key="9">
    <source>
        <dbReference type="Pfam" id="PF14509"/>
    </source>
</evidence>
<dbReference type="InterPro" id="IPR013785">
    <property type="entry name" value="Aldolase_TIM"/>
</dbReference>
<keyword evidence="6" id="KW-0732">Signal</keyword>
<dbReference type="Gene3D" id="3.20.20.70">
    <property type="entry name" value="Aldolase class I"/>
    <property type="match status" value="1"/>
</dbReference>
<feature type="domain" description="Glycosyl-hydrolase 97 catalytic" evidence="7">
    <location>
        <begin position="301"/>
        <end position="453"/>
    </location>
</feature>
<name>A0ABS5K6R6_9BACT</name>
<gene>
    <name evidence="10" type="ORF">KEM09_04685</name>
</gene>
<accession>A0ABS5K6R6</accession>
<dbReference type="Pfam" id="PF14508">
    <property type="entry name" value="GH97_N"/>
    <property type="match status" value="1"/>
</dbReference>
<keyword evidence="4" id="KW-0106">Calcium</keyword>
<feature type="domain" description="Glycosyl-hydrolase 97 C-terminal oligomerisation" evidence="9">
    <location>
        <begin position="551"/>
        <end position="646"/>
    </location>
</feature>
<dbReference type="GO" id="GO:0016787">
    <property type="term" value="F:hydrolase activity"/>
    <property type="evidence" value="ECO:0007669"/>
    <property type="project" value="UniProtKB-KW"/>
</dbReference>
<dbReference type="Proteomes" id="UP000721861">
    <property type="component" value="Unassembled WGS sequence"/>
</dbReference>
<dbReference type="InterPro" id="IPR017853">
    <property type="entry name" value="GH"/>
</dbReference>
<dbReference type="EMBL" id="JAGUCN010000003">
    <property type="protein sequence ID" value="MBS2210684.1"/>
    <property type="molecule type" value="Genomic_DNA"/>
</dbReference>
<dbReference type="RefSeq" id="WP_212226130.1">
    <property type="nucleotide sequence ID" value="NZ_JAGUCN010000003.1"/>
</dbReference>
<evidence type="ECO:0000256" key="3">
    <source>
        <dbReference type="ARBA" id="ARBA00022801"/>
    </source>
</evidence>
<keyword evidence="3 10" id="KW-0378">Hydrolase</keyword>
<organism evidence="10 11">
    <name type="scientific">Carboxylicivirga mesophila</name>
    <dbReference type="NCBI Taxonomy" id="1166478"/>
    <lineage>
        <taxon>Bacteria</taxon>
        <taxon>Pseudomonadati</taxon>
        <taxon>Bacteroidota</taxon>
        <taxon>Bacteroidia</taxon>
        <taxon>Marinilabiliales</taxon>
        <taxon>Marinilabiliaceae</taxon>
        <taxon>Carboxylicivirga</taxon>
    </lineage>
</organism>
<evidence type="ECO:0000259" key="7">
    <source>
        <dbReference type="Pfam" id="PF10566"/>
    </source>
</evidence>
<keyword evidence="11" id="KW-1185">Reference proteome</keyword>
<feature type="signal peptide" evidence="6">
    <location>
        <begin position="1"/>
        <end position="22"/>
    </location>
</feature>
<evidence type="ECO:0000256" key="5">
    <source>
        <dbReference type="ARBA" id="ARBA00023295"/>
    </source>
</evidence>
<evidence type="ECO:0000256" key="6">
    <source>
        <dbReference type="SAM" id="SignalP"/>
    </source>
</evidence>
<dbReference type="Gene3D" id="2.70.98.10">
    <property type="match status" value="1"/>
</dbReference>
<dbReference type="Pfam" id="PF14509">
    <property type="entry name" value="GH97_C"/>
    <property type="match status" value="1"/>
</dbReference>
<comment type="cofactor">
    <cofactor evidence="1">
        <name>Ca(2+)</name>
        <dbReference type="ChEBI" id="CHEBI:29108"/>
    </cofactor>
</comment>
<dbReference type="Pfam" id="PF10566">
    <property type="entry name" value="Glyco_hydro_97"/>
    <property type="match status" value="1"/>
</dbReference>
<dbReference type="InterPro" id="IPR013780">
    <property type="entry name" value="Glyco_hydro_b"/>
</dbReference>
<evidence type="ECO:0000259" key="8">
    <source>
        <dbReference type="Pfam" id="PF14508"/>
    </source>
</evidence>
<dbReference type="InterPro" id="IPR019563">
    <property type="entry name" value="GH97_catalytic"/>
</dbReference>
<dbReference type="PANTHER" id="PTHR35803:SF2">
    <property type="entry name" value="RETAINING ALPHA-GALACTOSIDASE"/>
    <property type="match status" value="1"/>
</dbReference>
<dbReference type="Gene3D" id="2.60.40.1180">
    <property type="entry name" value="Golgi alpha-mannosidase II"/>
    <property type="match status" value="1"/>
</dbReference>
<dbReference type="SUPFAM" id="SSF51445">
    <property type="entry name" value="(Trans)glycosidases"/>
    <property type="match status" value="1"/>
</dbReference>
<evidence type="ECO:0000256" key="1">
    <source>
        <dbReference type="ARBA" id="ARBA00001913"/>
    </source>
</evidence>
<evidence type="ECO:0000256" key="2">
    <source>
        <dbReference type="ARBA" id="ARBA00011245"/>
    </source>
</evidence>
<dbReference type="InterPro" id="IPR029486">
    <property type="entry name" value="GH97_N"/>
</dbReference>
<evidence type="ECO:0000256" key="4">
    <source>
        <dbReference type="ARBA" id="ARBA00022837"/>
    </source>
</evidence>
<comment type="subunit">
    <text evidence="2">Monomer.</text>
</comment>